<evidence type="ECO:0000313" key="1">
    <source>
        <dbReference type="EMBL" id="UWX64215.1"/>
    </source>
</evidence>
<accession>A0ABY5YGK9</accession>
<evidence type="ECO:0000313" key="2">
    <source>
        <dbReference type="Proteomes" id="UP001060261"/>
    </source>
</evidence>
<protein>
    <submittedName>
        <fullName evidence="1">Uncharacterized protein</fullName>
    </submittedName>
</protein>
<dbReference type="RefSeq" id="WP_260560490.1">
    <property type="nucleotide sequence ID" value="NZ_BAABEC010000027.1"/>
</dbReference>
<keyword evidence="2" id="KW-1185">Reference proteome</keyword>
<sequence>MAFICCLLPSAIWSASDAERLKLIQISVGGWAERMPCAFHAFQTHEAYINEDGLGRLPLNWPACRLLGMPADCMLPSGAVIVVPMPESETQTVERAHQCEFFGVLDAVALGLATAAEAGLGFVIDAR</sequence>
<dbReference type="EMBL" id="CP104213">
    <property type="protein sequence ID" value="UWX64215.1"/>
    <property type="molecule type" value="Genomic_DNA"/>
</dbReference>
<gene>
    <name evidence="1" type="ORF">N0D28_00620</name>
</gene>
<reference evidence="1" key="1">
    <citation type="submission" date="2022-09" db="EMBL/GenBank/DDBJ databases">
        <title>genome sequence of Deinococcus rubellus.</title>
        <authorList>
            <person name="Srinivasan S."/>
        </authorList>
    </citation>
    <scope>NUCLEOTIDE SEQUENCE</scope>
    <source>
        <strain evidence="1">Ant6</strain>
    </source>
</reference>
<proteinExistence type="predicted"/>
<dbReference type="Proteomes" id="UP001060261">
    <property type="component" value="Chromosome"/>
</dbReference>
<organism evidence="1 2">
    <name type="scientific">Deinococcus rubellus</name>
    <dbReference type="NCBI Taxonomy" id="1889240"/>
    <lineage>
        <taxon>Bacteria</taxon>
        <taxon>Thermotogati</taxon>
        <taxon>Deinococcota</taxon>
        <taxon>Deinococci</taxon>
        <taxon>Deinococcales</taxon>
        <taxon>Deinococcaceae</taxon>
        <taxon>Deinococcus</taxon>
    </lineage>
</organism>
<name>A0ABY5YGK9_9DEIO</name>